<organism evidence="2 3">
    <name type="scientific">Sphingobacterium suaedae</name>
    <dbReference type="NCBI Taxonomy" id="1686402"/>
    <lineage>
        <taxon>Bacteria</taxon>
        <taxon>Pseudomonadati</taxon>
        <taxon>Bacteroidota</taxon>
        <taxon>Sphingobacteriia</taxon>
        <taxon>Sphingobacteriales</taxon>
        <taxon>Sphingobacteriaceae</taxon>
        <taxon>Sphingobacterium</taxon>
    </lineage>
</organism>
<keyword evidence="3" id="KW-1185">Reference proteome</keyword>
<name>A0ABW5KCU1_9SPHI</name>
<comment type="caution">
    <text evidence="2">The sequence shown here is derived from an EMBL/GenBank/DDBJ whole genome shotgun (WGS) entry which is preliminary data.</text>
</comment>
<evidence type="ECO:0000313" key="2">
    <source>
        <dbReference type="EMBL" id="MFD2546752.1"/>
    </source>
</evidence>
<reference evidence="3" key="1">
    <citation type="journal article" date="2019" name="Int. J. Syst. Evol. Microbiol.">
        <title>The Global Catalogue of Microorganisms (GCM) 10K type strain sequencing project: providing services to taxonomists for standard genome sequencing and annotation.</title>
        <authorList>
            <consortium name="The Broad Institute Genomics Platform"/>
            <consortium name="The Broad Institute Genome Sequencing Center for Infectious Disease"/>
            <person name="Wu L."/>
            <person name="Ma J."/>
        </authorList>
    </citation>
    <scope>NUCLEOTIDE SEQUENCE [LARGE SCALE GENOMIC DNA]</scope>
    <source>
        <strain evidence="3">KCTC 42662</strain>
    </source>
</reference>
<gene>
    <name evidence="2" type="ORF">ACFSR5_03725</name>
</gene>
<feature type="compositionally biased region" description="Polar residues" evidence="1">
    <location>
        <begin position="17"/>
        <end position="27"/>
    </location>
</feature>
<proteinExistence type="predicted"/>
<evidence type="ECO:0000256" key="1">
    <source>
        <dbReference type="SAM" id="MobiDB-lite"/>
    </source>
</evidence>
<sequence length="66" mass="7125">MKNKETKRKEQGIAENEQANYSDTSSTKPDDAEALERQRAQEDKGSDGGDLAGNAAGNVDPQKSKD</sequence>
<feature type="region of interest" description="Disordered" evidence="1">
    <location>
        <begin position="1"/>
        <end position="66"/>
    </location>
</feature>
<dbReference type="RefSeq" id="WP_380900850.1">
    <property type="nucleotide sequence ID" value="NZ_JBHUEG010000007.1"/>
</dbReference>
<feature type="compositionally biased region" description="Basic and acidic residues" evidence="1">
    <location>
        <begin position="28"/>
        <end position="47"/>
    </location>
</feature>
<dbReference type="EMBL" id="JBHULR010000003">
    <property type="protein sequence ID" value="MFD2546752.1"/>
    <property type="molecule type" value="Genomic_DNA"/>
</dbReference>
<evidence type="ECO:0000313" key="3">
    <source>
        <dbReference type="Proteomes" id="UP001597545"/>
    </source>
</evidence>
<dbReference type="Proteomes" id="UP001597545">
    <property type="component" value="Unassembled WGS sequence"/>
</dbReference>
<protein>
    <submittedName>
        <fullName evidence="2">Uncharacterized protein</fullName>
    </submittedName>
</protein>
<accession>A0ABW5KCU1</accession>